<proteinExistence type="inferred from homology"/>
<evidence type="ECO:0000256" key="27">
    <source>
        <dbReference type="ARBA" id="ARBA00055983"/>
    </source>
</evidence>
<dbReference type="InterPro" id="IPR009075">
    <property type="entry name" value="AcylCo_DH/oxidase_C"/>
</dbReference>
<dbReference type="GeneID" id="101075048"/>
<evidence type="ECO:0000256" key="3">
    <source>
        <dbReference type="ARBA" id="ARBA00009347"/>
    </source>
</evidence>
<dbReference type="InterPro" id="IPR013786">
    <property type="entry name" value="AcylCoA_DH/ox_N"/>
</dbReference>
<feature type="domain" description="Acyl-CoA dehydrogenase/oxidase C-terminal" evidence="32">
    <location>
        <begin position="299"/>
        <end position="446"/>
    </location>
</feature>
<keyword evidence="9" id="KW-0007">Acetylation</keyword>
<dbReference type="PROSITE" id="PS00072">
    <property type="entry name" value="ACYL_COA_DH_1"/>
    <property type="match status" value="1"/>
</dbReference>
<comment type="subunit">
    <text evidence="28">Homodimer. Interacts with NDUFAF1 and ECSIT. Part of the mitochondrial complex I assembly/MCIA complex that comprises at least the core subunits TMEM126B, NDUFAF1, ECSIT and ACAD9 and complement subunits such as COA1 and TMEM186. Interacts with TMEM70 and TMEM242.</text>
</comment>
<comment type="catalytic activity">
    <reaction evidence="13">
        <text>decanoyl-CoA + oxidized [electron-transfer flavoprotein] + H(+) = (2E)-decenoyl-CoA + reduced [electron-transfer flavoprotein]</text>
        <dbReference type="Rhea" id="RHEA:48176"/>
        <dbReference type="Rhea" id="RHEA-COMP:10685"/>
        <dbReference type="Rhea" id="RHEA-COMP:10686"/>
        <dbReference type="ChEBI" id="CHEBI:15378"/>
        <dbReference type="ChEBI" id="CHEBI:57692"/>
        <dbReference type="ChEBI" id="CHEBI:58307"/>
        <dbReference type="ChEBI" id="CHEBI:61406"/>
        <dbReference type="ChEBI" id="CHEBI:61430"/>
    </reaction>
    <physiologicalReaction direction="left-to-right" evidence="13">
        <dbReference type="Rhea" id="RHEA:48177"/>
    </physiologicalReaction>
</comment>
<evidence type="ECO:0000256" key="12">
    <source>
        <dbReference type="ARBA" id="ARBA00023136"/>
    </source>
</evidence>
<evidence type="ECO:0000256" key="10">
    <source>
        <dbReference type="ARBA" id="ARBA00023002"/>
    </source>
</evidence>
<dbReference type="SUPFAM" id="SSF56645">
    <property type="entry name" value="Acyl-CoA dehydrogenase NM domain-like"/>
    <property type="match status" value="1"/>
</dbReference>
<evidence type="ECO:0000259" key="32">
    <source>
        <dbReference type="Pfam" id="PF00441"/>
    </source>
</evidence>
<evidence type="ECO:0000256" key="4">
    <source>
        <dbReference type="ARBA" id="ARBA00022553"/>
    </source>
</evidence>
<evidence type="ECO:0000256" key="8">
    <source>
        <dbReference type="ARBA" id="ARBA00022946"/>
    </source>
</evidence>
<comment type="cofactor">
    <cofactor evidence="1 31">
        <name>FAD</name>
        <dbReference type="ChEBI" id="CHEBI:57692"/>
    </cofactor>
</comment>
<dbReference type="RefSeq" id="XP_029681962.1">
    <property type="nucleotide sequence ID" value="XM_029826102.1"/>
</dbReference>
<dbReference type="PROSITE" id="PS00073">
    <property type="entry name" value="ACYL_COA_DH_2"/>
    <property type="match status" value="1"/>
</dbReference>
<protein>
    <recommendedName>
        <fullName evidence="29">Complex I assembly factor ACAD9, mitochondrial</fullName>
    </recommendedName>
    <alternativeName>
        <fullName evidence="30">Acyl-CoA dehydrogenase family member 9</fullName>
    </alternativeName>
</protein>
<comment type="catalytic activity">
    <reaction evidence="17">
        <text>eicosanoyl-CoA + oxidized [electron-transfer flavoprotein] + H(+) = (2E)-eicosenoyl-CoA + reduced [electron-transfer flavoprotein]</text>
        <dbReference type="Rhea" id="RHEA:47236"/>
        <dbReference type="Rhea" id="RHEA-COMP:10685"/>
        <dbReference type="Rhea" id="RHEA-COMP:10686"/>
        <dbReference type="ChEBI" id="CHEBI:15378"/>
        <dbReference type="ChEBI" id="CHEBI:57380"/>
        <dbReference type="ChEBI" id="CHEBI:57692"/>
        <dbReference type="ChEBI" id="CHEBI:58307"/>
        <dbReference type="ChEBI" id="CHEBI:74691"/>
    </reaction>
    <physiologicalReaction direction="left-to-right" evidence="17">
        <dbReference type="Rhea" id="RHEA:47237"/>
    </physiologicalReaction>
</comment>
<feature type="domain" description="Acyl-CoA oxidase/dehydrogenase middle" evidence="33">
    <location>
        <begin position="187"/>
        <end position="287"/>
    </location>
</feature>
<dbReference type="InterPro" id="IPR036250">
    <property type="entry name" value="AcylCo_DH-like_C"/>
</dbReference>
<feature type="domain" description="ACAD9/ACADV-like C-terminal" evidence="35">
    <location>
        <begin position="501"/>
        <end position="619"/>
    </location>
</feature>
<evidence type="ECO:0000256" key="11">
    <source>
        <dbReference type="ARBA" id="ARBA00023128"/>
    </source>
</evidence>
<evidence type="ECO:0000259" key="34">
    <source>
        <dbReference type="Pfam" id="PF02771"/>
    </source>
</evidence>
<reference evidence="36" key="2">
    <citation type="submission" date="2025-08" db="UniProtKB">
        <authorList>
            <consortium name="Ensembl"/>
        </authorList>
    </citation>
    <scope>IDENTIFICATION</scope>
</reference>
<evidence type="ECO:0000256" key="22">
    <source>
        <dbReference type="ARBA" id="ARBA00051582"/>
    </source>
</evidence>
<dbReference type="FunFam" id="1.10.540.10:FF:000001">
    <property type="entry name" value="Very long-chain-specific acyl-CoA dehydrogenase, mitochondrial"/>
    <property type="match status" value="1"/>
</dbReference>
<comment type="subcellular location">
    <subcellularLocation>
        <location evidence="2">Mitochondrion inner membrane</location>
        <topology evidence="2">Peripheral membrane protein</topology>
        <orientation evidence="2">Matrix side</orientation>
    </subcellularLocation>
</comment>
<dbReference type="InterPro" id="IPR006091">
    <property type="entry name" value="Acyl-CoA_Oxase/DH_mid-dom"/>
</dbReference>
<evidence type="ECO:0000256" key="23">
    <source>
        <dbReference type="ARBA" id="ARBA00052172"/>
    </source>
</evidence>
<evidence type="ECO:0000256" key="21">
    <source>
        <dbReference type="ARBA" id="ARBA00051128"/>
    </source>
</evidence>
<evidence type="ECO:0000259" key="35">
    <source>
        <dbReference type="Pfam" id="PF21343"/>
    </source>
</evidence>
<evidence type="ECO:0000256" key="26">
    <source>
        <dbReference type="ARBA" id="ARBA00052466"/>
    </source>
</evidence>
<evidence type="ECO:0000259" key="33">
    <source>
        <dbReference type="Pfam" id="PF02770"/>
    </source>
</evidence>
<dbReference type="Proteomes" id="UP000005226">
    <property type="component" value="Chromosome 19"/>
</dbReference>
<dbReference type="CTD" id="28976"/>
<comment type="catalytic activity">
    <reaction evidence="15">
        <text>oxidized [electron-transfer flavoprotein] + (9Z)-octadecenoyl-CoA + H(+) = (2E,9Z)-octadecadienoyl-CoA + reduced [electron-transfer flavoprotein]</text>
        <dbReference type="Rhea" id="RHEA:47300"/>
        <dbReference type="Rhea" id="RHEA-COMP:10685"/>
        <dbReference type="Rhea" id="RHEA-COMP:10686"/>
        <dbReference type="ChEBI" id="CHEBI:15378"/>
        <dbReference type="ChEBI" id="CHEBI:57387"/>
        <dbReference type="ChEBI" id="CHEBI:57692"/>
        <dbReference type="ChEBI" id="CHEBI:58307"/>
        <dbReference type="ChEBI" id="CHEBI:77553"/>
    </reaction>
    <physiologicalReaction direction="left-to-right" evidence="15">
        <dbReference type="Rhea" id="RHEA:47301"/>
    </physiologicalReaction>
</comment>
<dbReference type="FunFam" id="1.20.140.10:FF:000023">
    <property type="entry name" value="Acyl-CoA dehydrogenase family member 9"/>
    <property type="match status" value="1"/>
</dbReference>
<gene>
    <name evidence="36" type="primary">acad9</name>
</gene>
<keyword evidence="8" id="KW-0809">Transit peptide</keyword>
<evidence type="ECO:0000256" key="15">
    <source>
        <dbReference type="ARBA" id="ARBA00048725"/>
    </source>
</evidence>
<evidence type="ECO:0000256" key="18">
    <source>
        <dbReference type="ARBA" id="ARBA00049224"/>
    </source>
</evidence>
<comment type="catalytic activity">
    <reaction evidence="23">
        <text>(4Z,7Z,10Z,13Z,16Z,19Z)-docosahexaenoyl-CoA + oxidized [electron-transfer flavoprotein] + H(+) = (2E,4Z,7Z,10Z,13Z,16Z,19Z)-docosaheptaenoyl-CoA + reduced [electron-transfer flavoprotein]</text>
        <dbReference type="Rhea" id="RHEA:48184"/>
        <dbReference type="Rhea" id="RHEA-COMP:10685"/>
        <dbReference type="Rhea" id="RHEA-COMP:10686"/>
        <dbReference type="ChEBI" id="CHEBI:15378"/>
        <dbReference type="ChEBI" id="CHEBI:57692"/>
        <dbReference type="ChEBI" id="CHEBI:58307"/>
        <dbReference type="ChEBI" id="CHEBI:74298"/>
        <dbReference type="ChEBI" id="CHEBI:77559"/>
    </reaction>
    <physiologicalReaction direction="left-to-right" evidence="23">
        <dbReference type="Rhea" id="RHEA:48185"/>
    </physiologicalReaction>
</comment>
<dbReference type="InParanoid" id="A0A674MY33"/>
<evidence type="ECO:0000256" key="28">
    <source>
        <dbReference type="ARBA" id="ARBA00064101"/>
    </source>
</evidence>
<comment type="function">
    <text evidence="27">As part of the MCIA complex, primarily participates in the assembly of the mitochondrial complex I and therefore plays a role in oxidative phosphorylation. This moonlighting protein also has a dehydrogenase activity toward a broad range of substrates with greater specificity for long-chain unsaturated acyl-CoAs. However, in vivo, it does not seem to play a primary role in fatty acid oxidation. In addition, the function in complex I assembly is independent of the dehydrogenase activity of the protein.</text>
</comment>
<feature type="domain" description="Acyl-CoA dehydrogenase/oxidase N-terminal" evidence="34">
    <location>
        <begin position="75"/>
        <end position="183"/>
    </location>
</feature>
<dbReference type="GO" id="GO:0005743">
    <property type="term" value="C:mitochondrial inner membrane"/>
    <property type="evidence" value="ECO:0007669"/>
    <property type="project" value="UniProtKB-SubCell"/>
</dbReference>
<organism evidence="36 37">
    <name type="scientific">Takifugu rubripes</name>
    <name type="common">Japanese pufferfish</name>
    <name type="synonym">Fugu rubripes</name>
    <dbReference type="NCBI Taxonomy" id="31033"/>
    <lineage>
        <taxon>Eukaryota</taxon>
        <taxon>Metazoa</taxon>
        <taxon>Chordata</taxon>
        <taxon>Craniata</taxon>
        <taxon>Vertebrata</taxon>
        <taxon>Euteleostomi</taxon>
        <taxon>Actinopterygii</taxon>
        <taxon>Neopterygii</taxon>
        <taxon>Teleostei</taxon>
        <taxon>Neoteleostei</taxon>
        <taxon>Acanthomorphata</taxon>
        <taxon>Eupercaria</taxon>
        <taxon>Tetraodontiformes</taxon>
        <taxon>Tetradontoidea</taxon>
        <taxon>Tetraodontidae</taxon>
        <taxon>Takifugu</taxon>
    </lineage>
</organism>
<comment type="catalytic activity">
    <reaction evidence="24">
        <text>heptadecanoyl-CoA + oxidized [electron-transfer flavoprotein] + H(+) = trans-2-heptadecenoyl-CoA + reduced [electron-transfer flavoprotein]</text>
        <dbReference type="Rhea" id="RHEA:48196"/>
        <dbReference type="Rhea" id="RHEA-COMP:10685"/>
        <dbReference type="Rhea" id="RHEA-COMP:10686"/>
        <dbReference type="ChEBI" id="CHEBI:15378"/>
        <dbReference type="ChEBI" id="CHEBI:57692"/>
        <dbReference type="ChEBI" id="CHEBI:58307"/>
        <dbReference type="ChEBI" id="CHEBI:74307"/>
        <dbReference type="ChEBI" id="CHEBI:77551"/>
    </reaction>
    <physiologicalReaction direction="left-to-right" evidence="24">
        <dbReference type="Rhea" id="RHEA:48197"/>
    </physiologicalReaction>
</comment>
<evidence type="ECO:0000256" key="31">
    <source>
        <dbReference type="RuleBase" id="RU362125"/>
    </source>
</evidence>
<evidence type="ECO:0000256" key="1">
    <source>
        <dbReference type="ARBA" id="ARBA00001974"/>
    </source>
</evidence>
<evidence type="ECO:0000256" key="17">
    <source>
        <dbReference type="ARBA" id="ARBA00049140"/>
    </source>
</evidence>
<comment type="catalytic activity">
    <reaction evidence="16">
        <text>tetradecanoyl-CoA + oxidized [electron-transfer flavoprotein] + H(+) = (2E)-tetradecenoyl-CoA + reduced [electron-transfer flavoprotein]</text>
        <dbReference type="Rhea" id="RHEA:47316"/>
        <dbReference type="Rhea" id="RHEA-COMP:10685"/>
        <dbReference type="Rhea" id="RHEA-COMP:10686"/>
        <dbReference type="ChEBI" id="CHEBI:15378"/>
        <dbReference type="ChEBI" id="CHEBI:57385"/>
        <dbReference type="ChEBI" id="CHEBI:57692"/>
        <dbReference type="ChEBI" id="CHEBI:58307"/>
        <dbReference type="ChEBI" id="CHEBI:61405"/>
    </reaction>
    <physiologicalReaction direction="left-to-right" evidence="16">
        <dbReference type="Rhea" id="RHEA:47317"/>
    </physiologicalReaction>
</comment>
<dbReference type="Pfam" id="PF02770">
    <property type="entry name" value="Acyl-CoA_dh_M"/>
    <property type="match status" value="1"/>
</dbReference>
<dbReference type="CDD" id="cd01161">
    <property type="entry name" value="VLCAD"/>
    <property type="match status" value="1"/>
</dbReference>
<keyword evidence="7 31" id="KW-0274">FAD</keyword>
<evidence type="ECO:0000256" key="19">
    <source>
        <dbReference type="ARBA" id="ARBA00050339"/>
    </source>
</evidence>
<dbReference type="GO" id="GO:0050660">
    <property type="term" value="F:flavin adenine dinucleotide binding"/>
    <property type="evidence" value="ECO:0007669"/>
    <property type="project" value="InterPro"/>
</dbReference>
<evidence type="ECO:0000256" key="16">
    <source>
        <dbReference type="ARBA" id="ARBA00049038"/>
    </source>
</evidence>
<reference evidence="36" key="3">
    <citation type="submission" date="2025-09" db="UniProtKB">
        <authorList>
            <consortium name="Ensembl"/>
        </authorList>
    </citation>
    <scope>IDENTIFICATION</scope>
</reference>
<dbReference type="InterPro" id="IPR037069">
    <property type="entry name" value="AcylCoA_DH/ox_N_sf"/>
</dbReference>
<comment type="catalytic activity">
    <reaction evidence="25">
        <text>undecanoyl-CoA + oxidized [electron-transfer flavoprotein] + H(+) = trans-2-undecenoyl-CoA + reduced [electron-transfer flavoprotein]</text>
        <dbReference type="Rhea" id="RHEA:48200"/>
        <dbReference type="Rhea" id="RHEA-COMP:10685"/>
        <dbReference type="Rhea" id="RHEA-COMP:10686"/>
        <dbReference type="ChEBI" id="CHEBI:15378"/>
        <dbReference type="ChEBI" id="CHEBI:57692"/>
        <dbReference type="ChEBI" id="CHEBI:58307"/>
        <dbReference type="ChEBI" id="CHEBI:77547"/>
        <dbReference type="ChEBI" id="CHEBI:77548"/>
    </reaction>
    <physiologicalReaction direction="left-to-right" evidence="25">
        <dbReference type="Rhea" id="RHEA:48201"/>
    </physiologicalReaction>
</comment>
<dbReference type="InterPro" id="IPR049448">
    <property type="entry name" value="ACAD9/ACADV-like_C"/>
</dbReference>
<keyword evidence="4" id="KW-0597">Phosphoprotein</keyword>
<evidence type="ECO:0000256" key="6">
    <source>
        <dbReference type="ARBA" id="ARBA00022792"/>
    </source>
</evidence>
<keyword evidence="5 31" id="KW-0285">Flavoprotein</keyword>
<evidence type="ECO:0000313" key="37">
    <source>
        <dbReference type="Proteomes" id="UP000005226"/>
    </source>
</evidence>
<evidence type="ECO:0000256" key="14">
    <source>
        <dbReference type="ARBA" id="ARBA00047916"/>
    </source>
</evidence>
<dbReference type="GO" id="GO:0006631">
    <property type="term" value="P:fatty acid metabolic process"/>
    <property type="evidence" value="ECO:0007669"/>
    <property type="project" value="UniProtKB-ARBA"/>
</dbReference>
<evidence type="ECO:0000256" key="13">
    <source>
        <dbReference type="ARBA" id="ARBA00047546"/>
    </source>
</evidence>
<name>A0A674MY33_TAKRU</name>
<dbReference type="Gene3D" id="2.40.110.10">
    <property type="entry name" value="Butyryl-CoA Dehydrogenase, subunit A, domain 2"/>
    <property type="match status" value="1"/>
</dbReference>
<keyword evidence="6" id="KW-0999">Mitochondrion inner membrane</keyword>
<dbReference type="GeneTree" id="ENSGT00940000157312"/>
<comment type="catalytic activity">
    <reaction evidence="26">
        <text>nonanoyl-CoA + oxidized [electron-transfer flavoprotein] + H(+) = (2E)-nonenoyl-CoA + reduced [electron-transfer flavoprotein]</text>
        <dbReference type="Rhea" id="RHEA:48208"/>
        <dbReference type="Rhea" id="RHEA-COMP:10685"/>
        <dbReference type="Rhea" id="RHEA-COMP:10686"/>
        <dbReference type="ChEBI" id="CHEBI:15378"/>
        <dbReference type="ChEBI" id="CHEBI:57692"/>
        <dbReference type="ChEBI" id="CHEBI:58307"/>
        <dbReference type="ChEBI" id="CHEBI:76291"/>
        <dbReference type="ChEBI" id="CHEBI:76292"/>
    </reaction>
    <physiologicalReaction direction="left-to-right" evidence="26">
        <dbReference type="Rhea" id="RHEA:48209"/>
    </physiologicalReaction>
</comment>
<evidence type="ECO:0000313" key="36">
    <source>
        <dbReference type="Ensembl" id="ENSTRUP00000065926.1"/>
    </source>
</evidence>
<comment type="catalytic activity">
    <reaction evidence="22">
        <text>(9Z)-hexadecenoyl-CoA + oxidized [electron-transfer flavoprotein] + H(+) = (2E,9Z)-hexadecadienoyl-CoA + reduced [electron-transfer flavoprotein]</text>
        <dbReference type="Rhea" id="RHEA:47304"/>
        <dbReference type="Rhea" id="RHEA-COMP:10685"/>
        <dbReference type="Rhea" id="RHEA-COMP:10686"/>
        <dbReference type="ChEBI" id="CHEBI:15378"/>
        <dbReference type="ChEBI" id="CHEBI:57692"/>
        <dbReference type="ChEBI" id="CHEBI:58307"/>
        <dbReference type="ChEBI" id="CHEBI:61540"/>
        <dbReference type="ChEBI" id="CHEBI:77549"/>
    </reaction>
    <physiologicalReaction direction="left-to-right" evidence="22">
        <dbReference type="Rhea" id="RHEA:47305"/>
    </physiologicalReaction>
</comment>
<dbReference type="SUPFAM" id="SSF47203">
    <property type="entry name" value="Acyl-CoA dehydrogenase C-terminal domain-like"/>
    <property type="match status" value="1"/>
</dbReference>
<comment type="catalytic activity">
    <reaction evidence="21">
        <text>(9Z,12Z)-octadecadienoyl-CoA + oxidized [electron-transfer flavoprotein] + H(+) = (2E,9Z,12Z)-octadecatrienoyl-CoA + reduced [electron-transfer flavoprotein]</text>
        <dbReference type="Rhea" id="RHEA:48188"/>
        <dbReference type="Rhea" id="RHEA-COMP:10685"/>
        <dbReference type="Rhea" id="RHEA-COMP:10686"/>
        <dbReference type="ChEBI" id="CHEBI:15378"/>
        <dbReference type="ChEBI" id="CHEBI:57383"/>
        <dbReference type="ChEBI" id="CHEBI:57692"/>
        <dbReference type="ChEBI" id="CHEBI:58307"/>
        <dbReference type="ChEBI" id="CHEBI:77558"/>
    </reaction>
    <physiologicalReaction direction="left-to-right" evidence="21">
        <dbReference type="Rhea" id="RHEA:48189"/>
    </physiologicalReaction>
</comment>
<evidence type="ECO:0000256" key="30">
    <source>
        <dbReference type="ARBA" id="ARBA00076025"/>
    </source>
</evidence>
<dbReference type="OrthoDB" id="2588832at2759"/>
<dbReference type="InterPro" id="IPR006089">
    <property type="entry name" value="Acyl-CoA_DH_CS"/>
</dbReference>
<sequence>MMNICRLSVLSKFAKFGDPLVCNLRNAGKCTTPLHHRRTFKTHSRNLAYAKDLFLGQLNKDEVFPYPQIGNEELEEIKQLVAPVERFFSEEVDSAKIDQEGKIPPETMKGLKELGLFGIMVPEEYGGLGLSNTMYARLAEIISLDGSIAVTLAAHQAIGLKGILIAGNEAQKQKYLPKLASGEHVAAFCLTEPGSGSDVASMTTRATLSEDGKHYLLNGSKIWISNGGLADVMTVFAKTEVVVDGVKKEKITAFIVERAFGGITSGKAEDKLGIRGSNTCEVSFDNVPVPVENVIGEVGGGFKIAMNILNSGRFSMGSSASGMIKKLIELSSEYAATRKQFTKSLSEFGMIQEKFAGMALNAFVMESMAYLTAGMMDRPGIPDCSLEAAMVKVFSSEGGWICVSEALQVLGGLGYTKNYPYERYLRDCRILPIFEGTNEILRMYIALTGMQHAGKVLTGRIKELKRGNIGLALGMVGKKIKTSLRSSVDLGLTGKDGVVHPSLTESAKKLEENVQYFGSTVEGLLYRYGKTIVEEQLVLKKVADVMIHLYAMTAVLSRTSRSISIGLRNHDHEVLLTNTFCSEAFFKNNFWLTQLQKHAPENNDANIKKIAKEVLEKRAYICSHPLERTF</sequence>
<comment type="catalytic activity">
    <reaction evidence="14">
        <text>oxidized [electron-transfer flavoprotein] + hexadecanoyl-CoA + H(+) = (2E)-hexadecenoyl-CoA + reduced [electron-transfer flavoprotein]</text>
        <dbReference type="Rhea" id="RHEA:43448"/>
        <dbReference type="Rhea" id="RHEA-COMP:10685"/>
        <dbReference type="Rhea" id="RHEA-COMP:10686"/>
        <dbReference type="ChEBI" id="CHEBI:15378"/>
        <dbReference type="ChEBI" id="CHEBI:57379"/>
        <dbReference type="ChEBI" id="CHEBI:57692"/>
        <dbReference type="ChEBI" id="CHEBI:58307"/>
        <dbReference type="ChEBI" id="CHEBI:61526"/>
    </reaction>
    <physiologicalReaction direction="left-to-right" evidence="14">
        <dbReference type="Rhea" id="RHEA:43449"/>
    </physiologicalReaction>
</comment>
<dbReference type="FunFam" id="2.40.110.10:FF:000006">
    <property type="entry name" value="very long-chain specific acyl-CoA dehydrogenase, mitochondrial"/>
    <property type="match status" value="1"/>
</dbReference>
<comment type="catalytic activity">
    <reaction evidence="19">
        <text>(9E)-octadecenoyl-CoA + oxidized [electron-transfer flavoprotein] + H(+) = (2E,9E)-octadecadienoyl-CoA + reduced [electron-transfer flavoprotein]</text>
        <dbReference type="Rhea" id="RHEA:48192"/>
        <dbReference type="Rhea" id="RHEA-COMP:10685"/>
        <dbReference type="Rhea" id="RHEA-COMP:10686"/>
        <dbReference type="ChEBI" id="CHEBI:15378"/>
        <dbReference type="ChEBI" id="CHEBI:57692"/>
        <dbReference type="ChEBI" id="CHEBI:58307"/>
        <dbReference type="ChEBI" id="CHEBI:77537"/>
        <dbReference type="ChEBI" id="CHEBI:77552"/>
    </reaction>
    <physiologicalReaction direction="left-to-right" evidence="19">
        <dbReference type="Rhea" id="RHEA:48193"/>
    </physiologicalReaction>
</comment>
<comment type="catalytic activity">
    <reaction evidence="20">
        <text>pentadecanoyl-CoA + oxidized [electron-transfer flavoprotein] + H(+) = (2E)-pentadecenoyl-CoA + reduced [electron-transfer flavoprotein]</text>
        <dbReference type="Rhea" id="RHEA:48204"/>
        <dbReference type="Rhea" id="RHEA-COMP:10685"/>
        <dbReference type="Rhea" id="RHEA-COMP:10686"/>
        <dbReference type="ChEBI" id="CHEBI:15378"/>
        <dbReference type="ChEBI" id="CHEBI:57692"/>
        <dbReference type="ChEBI" id="CHEBI:58307"/>
        <dbReference type="ChEBI" id="CHEBI:74309"/>
        <dbReference type="ChEBI" id="CHEBI:77545"/>
    </reaction>
    <physiologicalReaction direction="left-to-right" evidence="20">
        <dbReference type="Rhea" id="RHEA:48205"/>
    </physiologicalReaction>
</comment>
<dbReference type="Pfam" id="PF00441">
    <property type="entry name" value="Acyl-CoA_dh_1"/>
    <property type="match status" value="1"/>
</dbReference>
<comment type="similarity">
    <text evidence="3 31">Belongs to the acyl-CoA dehydrogenase family.</text>
</comment>
<keyword evidence="12" id="KW-0472">Membrane</keyword>
<dbReference type="KEGG" id="tru:101075048"/>
<dbReference type="Gene3D" id="1.20.140.10">
    <property type="entry name" value="Butyryl-CoA Dehydrogenase, subunit A, domain 3"/>
    <property type="match status" value="2"/>
</dbReference>
<dbReference type="Pfam" id="PF21343">
    <property type="entry name" value="ACAD9-ACADV_C"/>
    <property type="match status" value="1"/>
</dbReference>
<comment type="catalytic activity">
    <reaction evidence="18">
        <text>octadecanoyl-CoA + oxidized [electron-transfer flavoprotein] + H(+) = (2E)-octadecenoyl-CoA + reduced [electron-transfer flavoprotein]</text>
        <dbReference type="Rhea" id="RHEA:47240"/>
        <dbReference type="Rhea" id="RHEA-COMP:10685"/>
        <dbReference type="Rhea" id="RHEA-COMP:10686"/>
        <dbReference type="ChEBI" id="CHEBI:15378"/>
        <dbReference type="ChEBI" id="CHEBI:57394"/>
        <dbReference type="ChEBI" id="CHEBI:57692"/>
        <dbReference type="ChEBI" id="CHEBI:58307"/>
        <dbReference type="ChEBI" id="CHEBI:71412"/>
    </reaction>
    <physiologicalReaction direction="left-to-right" evidence="18">
        <dbReference type="Rhea" id="RHEA:47241"/>
    </physiologicalReaction>
</comment>
<dbReference type="InterPro" id="IPR009100">
    <property type="entry name" value="AcylCoA_DH/oxidase_NM_dom_sf"/>
</dbReference>
<keyword evidence="37" id="KW-1185">Reference proteome</keyword>
<dbReference type="GO" id="GO:0003995">
    <property type="term" value="F:acyl-CoA dehydrogenase activity"/>
    <property type="evidence" value="ECO:0007669"/>
    <property type="project" value="InterPro"/>
</dbReference>
<evidence type="ECO:0000256" key="29">
    <source>
        <dbReference type="ARBA" id="ARBA00073945"/>
    </source>
</evidence>
<dbReference type="PANTHER" id="PTHR43884">
    <property type="entry name" value="ACYL-COA DEHYDROGENASE"/>
    <property type="match status" value="1"/>
</dbReference>
<evidence type="ECO:0000256" key="5">
    <source>
        <dbReference type="ARBA" id="ARBA00022630"/>
    </source>
</evidence>
<keyword evidence="10 31" id="KW-0560">Oxidoreductase</keyword>
<dbReference type="AlphaFoldDB" id="A0A674MY33"/>
<evidence type="ECO:0000256" key="2">
    <source>
        <dbReference type="ARBA" id="ARBA00004443"/>
    </source>
</evidence>
<evidence type="ECO:0000256" key="24">
    <source>
        <dbReference type="ARBA" id="ARBA00052354"/>
    </source>
</evidence>
<dbReference type="FunFam" id="1.20.140.10:FF:000008">
    <property type="entry name" value="acyl-CoA dehydrogenase family member 9, mitochondrial"/>
    <property type="match status" value="1"/>
</dbReference>
<evidence type="ECO:0000256" key="25">
    <source>
        <dbReference type="ARBA" id="ARBA00052438"/>
    </source>
</evidence>
<evidence type="ECO:0000256" key="7">
    <source>
        <dbReference type="ARBA" id="ARBA00022827"/>
    </source>
</evidence>
<dbReference type="Pfam" id="PF02771">
    <property type="entry name" value="Acyl-CoA_dh_N"/>
    <property type="match status" value="1"/>
</dbReference>
<dbReference type="PANTHER" id="PTHR43884:SF9">
    <property type="entry name" value="COMPLEX I ASSEMBLY FACTOR ACAD9, MITOCHONDRIAL"/>
    <property type="match status" value="1"/>
</dbReference>
<accession>A0A674MY33</accession>
<evidence type="ECO:0000256" key="9">
    <source>
        <dbReference type="ARBA" id="ARBA00022990"/>
    </source>
</evidence>
<keyword evidence="11" id="KW-0496">Mitochondrion</keyword>
<dbReference type="Ensembl" id="ENSTRUT00000070847.1">
    <property type="protein sequence ID" value="ENSTRUP00000065926.1"/>
    <property type="gene ID" value="ENSTRUG00000002716.3"/>
</dbReference>
<dbReference type="Gene3D" id="1.10.540.10">
    <property type="entry name" value="Acyl-CoA dehydrogenase/oxidase, N-terminal domain"/>
    <property type="match status" value="1"/>
</dbReference>
<reference evidence="36 37" key="1">
    <citation type="journal article" date="2011" name="Genome Biol. Evol.">
        <title>Integration of the genetic map and genome assembly of fugu facilitates insights into distinct features of genome evolution in teleosts and mammals.</title>
        <authorList>
            <person name="Kai W."/>
            <person name="Kikuchi K."/>
            <person name="Tohari S."/>
            <person name="Chew A.K."/>
            <person name="Tay A."/>
            <person name="Fujiwara A."/>
            <person name="Hosoya S."/>
            <person name="Suetake H."/>
            <person name="Naruse K."/>
            <person name="Brenner S."/>
            <person name="Suzuki Y."/>
            <person name="Venkatesh B."/>
        </authorList>
    </citation>
    <scope>NUCLEOTIDE SEQUENCE [LARGE SCALE GENOMIC DNA]</scope>
</reference>
<dbReference type="InterPro" id="IPR046373">
    <property type="entry name" value="Acyl-CoA_Oxase/DH_mid-dom_sf"/>
</dbReference>
<evidence type="ECO:0000256" key="20">
    <source>
        <dbReference type="ARBA" id="ARBA00050383"/>
    </source>
</evidence>